<organism evidence="1 2">
    <name type="scientific">Macroventuria anomochaeta</name>
    <dbReference type="NCBI Taxonomy" id="301207"/>
    <lineage>
        <taxon>Eukaryota</taxon>
        <taxon>Fungi</taxon>
        <taxon>Dikarya</taxon>
        <taxon>Ascomycota</taxon>
        <taxon>Pezizomycotina</taxon>
        <taxon>Dothideomycetes</taxon>
        <taxon>Pleosporomycetidae</taxon>
        <taxon>Pleosporales</taxon>
        <taxon>Pleosporineae</taxon>
        <taxon>Didymellaceae</taxon>
        <taxon>Macroventuria</taxon>
    </lineage>
</organism>
<dbReference type="EMBL" id="MU006706">
    <property type="protein sequence ID" value="KAF2630708.1"/>
    <property type="molecule type" value="Genomic_DNA"/>
</dbReference>
<keyword evidence="2" id="KW-1185">Reference proteome</keyword>
<name>A0ACB6S9I7_9PLEO</name>
<sequence length="149" mass="16373">MTSYVTDRLQSHGGLVFIAGDAAHTMPPTGGLGGNTGIGDAHNLAWKLAFVLKGQASLSLLEGYTIERQPVNAFTVDQATARFYNRIDHVQPNLTVELGYRHPKGAVVRSQGEEVIKALKAHHRLRELQDPDLRTSLSEMVSNVFLPWI</sequence>
<protein>
    <submittedName>
        <fullName evidence="1">Uncharacterized protein</fullName>
    </submittedName>
</protein>
<proteinExistence type="predicted"/>
<comment type="caution">
    <text evidence="1">The sequence shown here is derived from an EMBL/GenBank/DDBJ whole genome shotgun (WGS) entry which is preliminary data.</text>
</comment>
<gene>
    <name evidence="1" type="ORF">BU25DRAFT_245695</name>
</gene>
<reference evidence="1" key="1">
    <citation type="journal article" date="2020" name="Stud. Mycol.">
        <title>101 Dothideomycetes genomes: a test case for predicting lifestyles and emergence of pathogens.</title>
        <authorList>
            <person name="Haridas S."/>
            <person name="Albert R."/>
            <person name="Binder M."/>
            <person name="Bloem J."/>
            <person name="Labutti K."/>
            <person name="Salamov A."/>
            <person name="Andreopoulos B."/>
            <person name="Baker S."/>
            <person name="Barry K."/>
            <person name="Bills G."/>
            <person name="Bluhm B."/>
            <person name="Cannon C."/>
            <person name="Castanera R."/>
            <person name="Culley D."/>
            <person name="Daum C."/>
            <person name="Ezra D."/>
            <person name="Gonzalez J."/>
            <person name="Henrissat B."/>
            <person name="Kuo A."/>
            <person name="Liang C."/>
            <person name="Lipzen A."/>
            <person name="Lutzoni F."/>
            <person name="Magnuson J."/>
            <person name="Mondo S."/>
            <person name="Nolan M."/>
            <person name="Ohm R."/>
            <person name="Pangilinan J."/>
            <person name="Park H.-J."/>
            <person name="Ramirez L."/>
            <person name="Alfaro M."/>
            <person name="Sun H."/>
            <person name="Tritt A."/>
            <person name="Yoshinaga Y."/>
            <person name="Zwiers L.-H."/>
            <person name="Turgeon B."/>
            <person name="Goodwin S."/>
            <person name="Spatafora J."/>
            <person name="Crous P."/>
            <person name="Grigoriev I."/>
        </authorList>
    </citation>
    <scope>NUCLEOTIDE SEQUENCE</scope>
    <source>
        <strain evidence="1">CBS 525.71</strain>
    </source>
</reference>
<evidence type="ECO:0000313" key="1">
    <source>
        <dbReference type="EMBL" id="KAF2630708.1"/>
    </source>
</evidence>
<evidence type="ECO:0000313" key="2">
    <source>
        <dbReference type="Proteomes" id="UP000799754"/>
    </source>
</evidence>
<accession>A0ACB6S9I7</accession>
<dbReference type="Proteomes" id="UP000799754">
    <property type="component" value="Unassembled WGS sequence"/>
</dbReference>